<keyword evidence="2" id="KW-0255">Endonuclease</keyword>
<dbReference type="InterPro" id="IPR008538">
    <property type="entry name" value="Uma2"/>
</dbReference>
<dbReference type="SUPFAM" id="SSF52980">
    <property type="entry name" value="Restriction endonuclease-like"/>
    <property type="match status" value="1"/>
</dbReference>
<sequence length="230" mass="24920">MNVGRVMLSPHRSVVPSDGSRAVSVAHDHGGFGPYTAEDLHAREDEGRGLELEDGWLIEMSPSAPHNWVAMQLGELLKTAGAEADVFVAVGGEWEISTPAGIRKPDLFMVPKGVAHASIVNRSPVIIPGGELLLVVEVISPGGASERTDRVRKLREYAVLGIPQYWMVEFTPRPRVHVFTLGGDDPACPPAGASGYRLDRTIEGGQPVDAKIEAARPFTVRFDPRKLIEF</sequence>
<dbReference type="CDD" id="cd06260">
    <property type="entry name" value="DUF820-like"/>
    <property type="match status" value="1"/>
</dbReference>
<evidence type="ECO:0000313" key="2">
    <source>
        <dbReference type="EMBL" id="TMR06342.1"/>
    </source>
</evidence>
<keyword evidence="2" id="KW-0540">Nuclease</keyword>
<dbReference type="Gene3D" id="3.90.1570.10">
    <property type="entry name" value="tt1808, chain A"/>
    <property type="match status" value="1"/>
</dbReference>
<dbReference type="PANTHER" id="PTHR35400">
    <property type="entry name" value="SLR1083 PROTEIN"/>
    <property type="match status" value="1"/>
</dbReference>
<dbReference type="InterPro" id="IPR012296">
    <property type="entry name" value="Nuclease_put_TT1808"/>
</dbReference>
<dbReference type="Proteomes" id="UP000309174">
    <property type="component" value="Unassembled WGS sequence"/>
</dbReference>
<gene>
    <name evidence="2" type="ORF">ETD83_05010</name>
</gene>
<reference evidence="2 3" key="1">
    <citation type="submission" date="2019-05" db="EMBL/GenBank/DDBJ databases">
        <title>Draft genome sequence of Actinomadura sp. 14C53.</title>
        <authorList>
            <person name="Saricaoglu S."/>
            <person name="Isik K."/>
        </authorList>
    </citation>
    <scope>NUCLEOTIDE SEQUENCE [LARGE SCALE GENOMIC DNA]</scope>
    <source>
        <strain evidence="2 3">14C53</strain>
    </source>
</reference>
<dbReference type="GO" id="GO:0004519">
    <property type="term" value="F:endonuclease activity"/>
    <property type="evidence" value="ECO:0007669"/>
    <property type="project" value="UniProtKB-KW"/>
</dbReference>
<dbReference type="PANTHER" id="PTHR35400:SF3">
    <property type="entry name" value="SLL1072 PROTEIN"/>
    <property type="match status" value="1"/>
</dbReference>
<keyword evidence="3" id="KW-1185">Reference proteome</keyword>
<name>A0A5C4JIZ0_9ACTN</name>
<dbReference type="AlphaFoldDB" id="A0A5C4JIZ0"/>
<feature type="domain" description="Putative restriction endonuclease" evidence="1">
    <location>
        <begin position="38"/>
        <end position="182"/>
    </location>
</feature>
<keyword evidence="2" id="KW-0378">Hydrolase</keyword>
<dbReference type="InterPro" id="IPR011335">
    <property type="entry name" value="Restrct_endonuc-II-like"/>
</dbReference>
<protein>
    <submittedName>
        <fullName evidence="2">Uma2 family endonuclease</fullName>
    </submittedName>
</protein>
<evidence type="ECO:0000259" key="1">
    <source>
        <dbReference type="Pfam" id="PF05685"/>
    </source>
</evidence>
<accession>A0A5C4JIZ0</accession>
<dbReference type="EMBL" id="VCKW01000016">
    <property type="protein sequence ID" value="TMR06342.1"/>
    <property type="molecule type" value="Genomic_DNA"/>
</dbReference>
<dbReference type="OrthoDB" id="9799703at2"/>
<proteinExistence type="predicted"/>
<evidence type="ECO:0000313" key="3">
    <source>
        <dbReference type="Proteomes" id="UP000309174"/>
    </source>
</evidence>
<dbReference type="Pfam" id="PF05685">
    <property type="entry name" value="Uma2"/>
    <property type="match status" value="1"/>
</dbReference>
<comment type="caution">
    <text evidence="2">The sequence shown here is derived from an EMBL/GenBank/DDBJ whole genome shotgun (WGS) entry which is preliminary data.</text>
</comment>
<organism evidence="2 3">
    <name type="scientific">Actinomadura soli</name>
    <dbReference type="NCBI Taxonomy" id="2508997"/>
    <lineage>
        <taxon>Bacteria</taxon>
        <taxon>Bacillati</taxon>
        <taxon>Actinomycetota</taxon>
        <taxon>Actinomycetes</taxon>
        <taxon>Streptosporangiales</taxon>
        <taxon>Thermomonosporaceae</taxon>
        <taxon>Actinomadura</taxon>
    </lineage>
</organism>